<dbReference type="OrthoDB" id="165650at2"/>
<dbReference type="STRING" id="1126833.VN24_20875"/>
<evidence type="ECO:0000313" key="2">
    <source>
        <dbReference type="Proteomes" id="UP000032633"/>
    </source>
</evidence>
<reference evidence="2" key="2">
    <citation type="submission" date="2015-03" db="EMBL/GenBank/DDBJ databases">
        <title>Genome sequence of Paenibacillus beijingensis strain DSM 24997T.</title>
        <authorList>
            <person name="Kwak Y."/>
            <person name="Shin J.-H."/>
        </authorList>
    </citation>
    <scope>NUCLEOTIDE SEQUENCE [LARGE SCALE GENOMIC DNA]</scope>
    <source>
        <strain evidence="2">DSM 24997</strain>
    </source>
</reference>
<protein>
    <recommendedName>
        <fullName evidence="3">Flagellar biosynthesis protein</fullName>
    </recommendedName>
</protein>
<sequence>MDDRFKVGHMFPIVPKPAGTVKPALKTPSDFSRHLDDCILKFSHHAQQRIQQRGIRLQPETILNIGRAVDQAAAKGAVDSLIVGKDFAMIVNVPSRTVITALDKAQLKDNVFTQIDSAVFVP</sequence>
<dbReference type="PATRIC" id="fig|1126833.4.peg.4590"/>
<dbReference type="KEGG" id="pbj:VN24_20875"/>
<dbReference type="NCBIfam" id="TIGR02530">
    <property type="entry name" value="flg_new"/>
    <property type="match status" value="1"/>
</dbReference>
<keyword evidence="2" id="KW-1185">Reference proteome</keyword>
<organism evidence="1 2">
    <name type="scientific">Paenibacillus beijingensis</name>
    <dbReference type="NCBI Taxonomy" id="1126833"/>
    <lineage>
        <taxon>Bacteria</taxon>
        <taxon>Bacillati</taxon>
        <taxon>Bacillota</taxon>
        <taxon>Bacilli</taxon>
        <taxon>Bacillales</taxon>
        <taxon>Paenibacillaceae</taxon>
        <taxon>Paenibacillus</taxon>
    </lineage>
</organism>
<dbReference type="RefSeq" id="WP_045671997.1">
    <property type="nucleotide sequence ID" value="NZ_CP011058.1"/>
</dbReference>
<proteinExistence type="predicted"/>
<dbReference type="InterPro" id="IPR013367">
    <property type="entry name" value="Flagellar_put"/>
</dbReference>
<dbReference type="AlphaFoldDB" id="A0A0D5NNI0"/>
<reference evidence="1 2" key="1">
    <citation type="journal article" date="2015" name="J. Biotechnol.">
        <title>Complete genome sequence of Paenibacillus beijingensis 7188(T) (=DSM 24997(T)), a novel rhizobacterium from jujube garden soil.</title>
        <authorList>
            <person name="Kwak Y."/>
            <person name="Shin J.H."/>
        </authorList>
    </citation>
    <scope>NUCLEOTIDE SEQUENCE [LARGE SCALE GENOMIC DNA]</scope>
    <source>
        <strain evidence="1 2">DSM 24997</strain>
    </source>
</reference>
<accession>A0A0D5NNI0</accession>
<dbReference type="Proteomes" id="UP000032633">
    <property type="component" value="Chromosome"/>
</dbReference>
<name>A0A0D5NNI0_9BACL</name>
<dbReference type="Pfam" id="PF12611">
    <property type="entry name" value="Flagellar_put"/>
    <property type="match status" value="1"/>
</dbReference>
<dbReference type="EMBL" id="CP011058">
    <property type="protein sequence ID" value="AJY76572.1"/>
    <property type="molecule type" value="Genomic_DNA"/>
</dbReference>
<evidence type="ECO:0000313" key="1">
    <source>
        <dbReference type="EMBL" id="AJY76572.1"/>
    </source>
</evidence>
<gene>
    <name evidence="1" type="ORF">VN24_20875</name>
</gene>
<evidence type="ECO:0008006" key="3">
    <source>
        <dbReference type="Google" id="ProtNLM"/>
    </source>
</evidence>
<dbReference type="HOGENOM" id="CLU_145226_0_0_9"/>